<evidence type="ECO:0000256" key="2">
    <source>
        <dbReference type="SAM" id="Phobius"/>
    </source>
</evidence>
<keyword evidence="2" id="KW-0812">Transmembrane</keyword>
<name>A0AAE0AFX3_9ROSI</name>
<proteinExistence type="predicted"/>
<dbReference type="Proteomes" id="UP001281410">
    <property type="component" value="Unassembled WGS sequence"/>
</dbReference>
<feature type="transmembrane region" description="Helical" evidence="2">
    <location>
        <begin position="20"/>
        <end position="41"/>
    </location>
</feature>
<dbReference type="EMBL" id="JANJYJ010000005">
    <property type="protein sequence ID" value="KAK3213165.1"/>
    <property type="molecule type" value="Genomic_DNA"/>
</dbReference>
<organism evidence="3 4">
    <name type="scientific">Dipteronia sinensis</name>
    <dbReference type="NCBI Taxonomy" id="43782"/>
    <lineage>
        <taxon>Eukaryota</taxon>
        <taxon>Viridiplantae</taxon>
        <taxon>Streptophyta</taxon>
        <taxon>Embryophyta</taxon>
        <taxon>Tracheophyta</taxon>
        <taxon>Spermatophyta</taxon>
        <taxon>Magnoliopsida</taxon>
        <taxon>eudicotyledons</taxon>
        <taxon>Gunneridae</taxon>
        <taxon>Pentapetalae</taxon>
        <taxon>rosids</taxon>
        <taxon>malvids</taxon>
        <taxon>Sapindales</taxon>
        <taxon>Sapindaceae</taxon>
        <taxon>Hippocastanoideae</taxon>
        <taxon>Acereae</taxon>
        <taxon>Dipteronia</taxon>
    </lineage>
</organism>
<feature type="region of interest" description="Disordered" evidence="1">
    <location>
        <begin position="73"/>
        <end position="187"/>
    </location>
</feature>
<keyword evidence="4" id="KW-1185">Reference proteome</keyword>
<evidence type="ECO:0000256" key="1">
    <source>
        <dbReference type="SAM" id="MobiDB-lite"/>
    </source>
</evidence>
<evidence type="ECO:0000313" key="4">
    <source>
        <dbReference type="Proteomes" id="UP001281410"/>
    </source>
</evidence>
<feature type="compositionally biased region" description="Polar residues" evidence="1">
    <location>
        <begin position="236"/>
        <end position="248"/>
    </location>
</feature>
<keyword evidence="2" id="KW-1133">Transmembrane helix</keyword>
<gene>
    <name evidence="3" type="ORF">Dsin_017871</name>
</gene>
<comment type="caution">
    <text evidence="3">The sequence shown here is derived from an EMBL/GenBank/DDBJ whole genome shotgun (WGS) entry which is preliminary data.</text>
</comment>
<sequence length="274" mass="30201">MGRRIPISGDDDFELIHPVLTFTLLIAGLAATISMILSLCIRRKSSPPPPPNQSSPVSSPEFKTSEILSSELFDNNNPTTQADTTMLPPSTQATTATTTMLESGDKTENEDDGLQNKELPLPPAMKQLRETNSCNSLTKSTSKRKIDTTNIKKSLSTRKIDSNLSLKMPRSLSVMTQDREEKNRKKGKLKHEDSIWTKTIILGEKCKVSEEDDDAIIYDNGGNRISAYHKKTHSTMSLSRQNSHNIDSTAAAGQDKDKGLMMMTNEQVNVSSSS</sequence>
<dbReference type="PANTHER" id="PTHR36801">
    <property type="entry name" value="OS06G0150200 PROTEIN"/>
    <property type="match status" value="1"/>
</dbReference>
<reference evidence="3" key="1">
    <citation type="journal article" date="2023" name="Plant J.">
        <title>Genome sequences and population genomics provide insights into the demographic history, inbreeding, and mutation load of two 'living fossil' tree species of Dipteronia.</title>
        <authorList>
            <person name="Feng Y."/>
            <person name="Comes H.P."/>
            <person name="Chen J."/>
            <person name="Zhu S."/>
            <person name="Lu R."/>
            <person name="Zhang X."/>
            <person name="Li P."/>
            <person name="Qiu J."/>
            <person name="Olsen K.M."/>
            <person name="Qiu Y."/>
        </authorList>
    </citation>
    <scope>NUCLEOTIDE SEQUENCE</scope>
    <source>
        <strain evidence="3">NBL</strain>
    </source>
</reference>
<dbReference type="AlphaFoldDB" id="A0AAE0AFX3"/>
<dbReference type="PANTHER" id="PTHR36801:SF3">
    <property type="entry name" value="OS06G0150300 PROTEIN"/>
    <property type="match status" value="1"/>
</dbReference>
<evidence type="ECO:0000313" key="3">
    <source>
        <dbReference type="EMBL" id="KAK3213165.1"/>
    </source>
</evidence>
<accession>A0AAE0AFX3</accession>
<feature type="compositionally biased region" description="Polar residues" evidence="1">
    <location>
        <begin position="73"/>
        <end position="90"/>
    </location>
</feature>
<feature type="region of interest" description="Disordered" evidence="1">
    <location>
        <begin position="236"/>
        <end position="260"/>
    </location>
</feature>
<protein>
    <submittedName>
        <fullName evidence="3">Uncharacterized protein</fullName>
    </submittedName>
</protein>
<keyword evidence="2" id="KW-0472">Membrane</keyword>
<feature type="compositionally biased region" description="Polar residues" evidence="1">
    <location>
        <begin position="130"/>
        <end position="140"/>
    </location>
</feature>